<evidence type="ECO:0000256" key="3">
    <source>
        <dbReference type="SAM" id="MobiDB-lite"/>
    </source>
</evidence>
<reference evidence="5" key="1">
    <citation type="journal article" date="2019" name="Int. J. Syst. Evol. Microbiol.">
        <title>The Global Catalogue of Microorganisms (GCM) 10K type strain sequencing project: providing services to taxonomists for standard genome sequencing and annotation.</title>
        <authorList>
            <consortium name="The Broad Institute Genomics Platform"/>
            <consortium name="The Broad Institute Genome Sequencing Center for Infectious Disease"/>
            <person name="Wu L."/>
            <person name="Ma J."/>
        </authorList>
    </citation>
    <scope>NUCLEOTIDE SEQUENCE [LARGE SCALE GENOMIC DNA]</scope>
    <source>
        <strain evidence="5">CGMCC 1.12851</strain>
    </source>
</reference>
<evidence type="ECO:0000256" key="2">
    <source>
        <dbReference type="ARBA" id="ARBA00022801"/>
    </source>
</evidence>
<dbReference type="PANTHER" id="PTHR43037:SF1">
    <property type="entry name" value="BLL1128 PROTEIN"/>
    <property type="match status" value="1"/>
</dbReference>
<feature type="region of interest" description="Disordered" evidence="3">
    <location>
        <begin position="61"/>
        <end position="95"/>
    </location>
</feature>
<dbReference type="PANTHER" id="PTHR43037">
    <property type="entry name" value="UNNAMED PRODUCT-RELATED"/>
    <property type="match status" value="1"/>
</dbReference>
<dbReference type="Pfam" id="PF10503">
    <property type="entry name" value="Esterase_PHB"/>
    <property type="match status" value="1"/>
</dbReference>
<evidence type="ECO:0008006" key="6">
    <source>
        <dbReference type="Google" id="ProtNLM"/>
    </source>
</evidence>
<keyword evidence="2" id="KW-0378">Hydrolase</keyword>
<evidence type="ECO:0000313" key="5">
    <source>
        <dbReference type="Proteomes" id="UP000614261"/>
    </source>
</evidence>
<evidence type="ECO:0000256" key="1">
    <source>
        <dbReference type="ARBA" id="ARBA00022729"/>
    </source>
</evidence>
<keyword evidence="5" id="KW-1185">Reference proteome</keyword>
<dbReference type="InterPro" id="IPR050955">
    <property type="entry name" value="Plant_Biomass_Hydrol_Est"/>
</dbReference>
<name>A0ABQ1JLT4_9SPHN</name>
<dbReference type="NCBIfam" id="TIGR01840">
    <property type="entry name" value="esterase_phb"/>
    <property type="match status" value="1"/>
</dbReference>
<dbReference type="InterPro" id="IPR010126">
    <property type="entry name" value="Esterase_phb"/>
</dbReference>
<accession>A0ABQ1JLT4</accession>
<keyword evidence="1" id="KW-0732">Signal</keyword>
<dbReference type="InterPro" id="IPR029058">
    <property type="entry name" value="AB_hydrolase_fold"/>
</dbReference>
<feature type="compositionally biased region" description="Basic residues" evidence="3">
    <location>
        <begin position="69"/>
        <end position="95"/>
    </location>
</feature>
<dbReference type="Gene3D" id="3.40.50.1820">
    <property type="entry name" value="alpha/beta hydrolase"/>
    <property type="match status" value="1"/>
</dbReference>
<dbReference type="SUPFAM" id="SSF53474">
    <property type="entry name" value="alpha/beta-Hydrolases"/>
    <property type="match status" value="1"/>
</dbReference>
<dbReference type="Proteomes" id="UP000614261">
    <property type="component" value="Unassembled WGS sequence"/>
</dbReference>
<evidence type="ECO:0000313" key="4">
    <source>
        <dbReference type="EMBL" id="GGB72322.1"/>
    </source>
</evidence>
<gene>
    <name evidence="4" type="ORF">GCM10010833_29420</name>
</gene>
<sequence length="381" mass="39897">MARAMKLSRASRMNAANRLVQKTLAHNLSGGFAGGMARRSIARSMGGLVALDALQKYLPSAPGNPAAKSPKKPAKPKKPAVARKPAKLAKARKAPGRGSFAELRYEGPEGSLDYWLYLPAQGATGLPVVVMLHGCTQTPGDFARGTGMNALADELGLIVAYPSQPASANIARCWNWFKPGDQQRDGGEPALIAAMTRAILADTDADATRVYVAGLSAGGAAAAILGATYPDVYTAIGVHSGLACGAASDMMSAFSAMRNGSRNSRTSPDDRESRFVPVITFHGDNDATVHAINSAQIVAKAAEHIGTPLTVKRQRGGTAAGRSYTREMNCSADGVVQIEQWTIHGAGHAWSGGHNTGTYTDASGPDASRAMIAFFLQHRLD</sequence>
<proteinExistence type="predicted"/>
<organism evidence="4 5">
    <name type="scientific">Blastomonas aquatica</name>
    <dbReference type="NCBI Taxonomy" id="1510276"/>
    <lineage>
        <taxon>Bacteria</taxon>
        <taxon>Pseudomonadati</taxon>
        <taxon>Pseudomonadota</taxon>
        <taxon>Alphaproteobacteria</taxon>
        <taxon>Sphingomonadales</taxon>
        <taxon>Sphingomonadaceae</taxon>
        <taxon>Blastomonas</taxon>
    </lineage>
</organism>
<protein>
    <recommendedName>
        <fullName evidence="6">Esterase</fullName>
    </recommendedName>
</protein>
<dbReference type="EMBL" id="BMGD01000005">
    <property type="protein sequence ID" value="GGB72322.1"/>
    <property type="molecule type" value="Genomic_DNA"/>
</dbReference>
<comment type="caution">
    <text evidence="4">The sequence shown here is derived from an EMBL/GenBank/DDBJ whole genome shotgun (WGS) entry which is preliminary data.</text>
</comment>